<dbReference type="Gene3D" id="3.30.420.280">
    <property type="match status" value="1"/>
</dbReference>
<dbReference type="Gene3D" id="3.40.50.300">
    <property type="entry name" value="P-loop containing nucleotide triphosphate hydrolases"/>
    <property type="match status" value="1"/>
</dbReference>
<evidence type="ECO:0000313" key="2">
    <source>
        <dbReference type="Proteomes" id="UP000018766"/>
    </source>
</evidence>
<accession>V8G9L1</accession>
<keyword evidence="2" id="KW-1185">Reference proteome</keyword>
<protein>
    <recommendedName>
        <fullName evidence="3">Terminase</fullName>
    </recommendedName>
</protein>
<evidence type="ECO:0008006" key="3">
    <source>
        <dbReference type="Google" id="ProtNLM"/>
    </source>
</evidence>
<dbReference type="OrthoDB" id="5440754at2"/>
<evidence type="ECO:0000313" key="1">
    <source>
        <dbReference type="EMBL" id="ETD73090.1"/>
    </source>
</evidence>
<reference evidence="1 2" key="1">
    <citation type="submission" date="2013-11" db="EMBL/GenBank/DDBJ databases">
        <title>Genomic analysis of Pelistega sp. HM-7.</title>
        <authorList>
            <person name="Kumbhare S.V."/>
            <person name="Shetty S.A."/>
            <person name="Sharma O."/>
            <person name="Dhotre D.P."/>
        </authorList>
    </citation>
    <scope>NUCLEOTIDE SEQUENCE [LARGE SCALE GENOMIC DNA]</scope>
    <source>
        <strain evidence="1 2">HM-7</strain>
    </source>
</reference>
<sequence length="484" mass="54449">MELSYKPTPTILKMHNSTKPDKAIAGPPGGGKTVGALWECIFRAMRQPPDANNRRKFRVVIIRATYPNLKLTTLKTIRDWLPRELGDITLTQPMEGTLTWQQADGTWVDFELIFLAVEDEAEIDKMRSMEMSVIWINEATEVTRDVYEMAQQRVGRYPAAKDGAICAEPGVIMDFNLPGVDHWLYDVTVRNVPATLDFFMQPPAVICTNFEKADAGEEPPQFVMNDEAENLDNLPAGYYEKQLANASSWNRIKSFLLMKWASFNIGKIVFDTFSRTLHVASVYTEPLPFTPVYVGIDTSGLHPGAVFAQLQMGSLVILAEVYGEDTAFLEFIDKGLKPIIAEKFGQHQLLAICDPANPRDAFTGQTPVQALQRAGIKAITAYTNKFKPRREAVAAFLNRRAGMAIDRRCVTLIQALEEKYVFRKLRIASTSGAQYANEPEKNAWSHVVDALQYLCLYLQMPNGPVENQTTGDNYKGRVRPRRLL</sequence>
<name>V8G9L1_9BURK</name>
<dbReference type="Proteomes" id="UP000018766">
    <property type="component" value="Unassembled WGS sequence"/>
</dbReference>
<organism evidence="1 2">
    <name type="scientific">Pelistega indica</name>
    <dbReference type="NCBI Taxonomy" id="1414851"/>
    <lineage>
        <taxon>Bacteria</taxon>
        <taxon>Pseudomonadati</taxon>
        <taxon>Pseudomonadota</taxon>
        <taxon>Betaproteobacteria</taxon>
        <taxon>Burkholderiales</taxon>
        <taxon>Alcaligenaceae</taxon>
        <taxon>Pelistega</taxon>
    </lineage>
</organism>
<dbReference type="EMBL" id="AYSV01000002">
    <property type="protein sequence ID" value="ETD73090.1"/>
    <property type="molecule type" value="Genomic_DNA"/>
</dbReference>
<dbReference type="RefSeq" id="WP_023948768.1">
    <property type="nucleotide sequence ID" value="NZ_AYSV01000002.1"/>
</dbReference>
<gene>
    <name evidence="1" type="ORF">V757_00345</name>
</gene>
<dbReference type="AlphaFoldDB" id="V8G9L1"/>
<comment type="caution">
    <text evidence="1">The sequence shown here is derived from an EMBL/GenBank/DDBJ whole genome shotgun (WGS) entry which is preliminary data.</text>
</comment>
<proteinExistence type="predicted"/>
<dbReference type="InterPro" id="IPR027417">
    <property type="entry name" value="P-loop_NTPase"/>
</dbReference>